<sequence length="374" mass="42870">MTYLQHIFMMSLVFGFNVYAQPDAASKQVINDMVLYQDYLKKNQFYYVPYGLKLITNSEGKPQFKFIQMRYTGTHAYGDQGNTRFRSLLSFSVTQNKPTNQELDQVTDSLRLKGLYVKSLKPIPISNIKAILVHAADIAMTDSLKHTVSGGYFESSTNASQNVDWKERDFTMRLNNHDAQLFSESFQGNQPTLSVNYSYSSKLTNLRSEELTVIGNEGFVESMRAFATEQDSILQLQEVIVKSDALPITIDIEKWPSLIKKIDINSQIPSDYAALDVYCYDFNNNIRGDLFAKRIEIKAVGVGGNDVTYTSTFNAKYPDEYAKSIQFVYAVKLKEPYQYRISEIYKDGNFNRHDWVIADSWHQILDITTKPTEE</sequence>
<feature type="chain" id="PRO_5045922879" evidence="1">
    <location>
        <begin position="21"/>
        <end position="374"/>
    </location>
</feature>
<accession>A0ABU7XPL2</accession>
<evidence type="ECO:0000313" key="2">
    <source>
        <dbReference type="EMBL" id="MEF3831765.1"/>
    </source>
</evidence>
<name>A0ABU7XPL2_9FLAO</name>
<comment type="caution">
    <text evidence="2">The sequence shown here is derived from an EMBL/GenBank/DDBJ whole genome shotgun (WGS) entry which is preliminary data.</text>
</comment>
<organism evidence="2 3">
    <name type="scientific">Flavivirga spongiicola</name>
    <dbReference type="NCBI Taxonomy" id="421621"/>
    <lineage>
        <taxon>Bacteria</taxon>
        <taxon>Pseudomonadati</taxon>
        <taxon>Bacteroidota</taxon>
        <taxon>Flavobacteriia</taxon>
        <taxon>Flavobacteriales</taxon>
        <taxon>Flavobacteriaceae</taxon>
        <taxon>Flavivirga</taxon>
    </lineage>
</organism>
<reference evidence="2 3" key="1">
    <citation type="submission" date="2022-09" db="EMBL/GenBank/DDBJ databases">
        <title>Genome sequencing of Flavivirga sp. MEBiC05379.</title>
        <authorList>
            <person name="Oh H.-M."/>
            <person name="Kwon K.K."/>
            <person name="Park M.J."/>
            <person name="Yang S.-H."/>
        </authorList>
    </citation>
    <scope>NUCLEOTIDE SEQUENCE [LARGE SCALE GENOMIC DNA]</scope>
    <source>
        <strain evidence="2 3">MEBiC05379</strain>
    </source>
</reference>
<feature type="signal peptide" evidence="1">
    <location>
        <begin position="1"/>
        <end position="20"/>
    </location>
</feature>
<dbReference type="Proteomes" id="UP001337305">
    <property type="component" value="Unassembled WGS sequence"/>
</dbReference>
<protein>
    <submittedName>
        <fullName evidence="2">Uncharacterized protein</fullName>
    </submittedName>
</protein>
<gene>
    <name evidence="2" type="ORF">N1F79_01365</name>
</gene>
<proteinExistence type="predicted"/>
<dbReference type="RefSeq" id="WP_303308765.1">
    <property type="nucleotide sequence ID" value="NZ_JAODOP010000001.1"/>
</dbReference>
<keyword evidence="1" id="KW-0732">Signal</keyword>
<evidence type="ECO:0000313" key="3">
    <source>
        <dbReference type="Proteomes" id="UP001337305"/>
    </source>
</evidence>
<dbReference type="EMBL" id="JAODOP010000001">
    <property type="protein sequence ID" value="MEF3831765.1"/>
    <property type="molecule type" value="Genomic_DNA"/>
</dbReference>
<evidence type="ECO:0000256" key="1">
    <source>
        <dbReference type="SAM" id="SignalP"/>
    </source>
</evidence>
<keyword evidence="3" id="KW-1185">Reference proteome</keyword>